<comment type="subcellular location">
    <subcellularLocation>
        <location evidence="1">Membrane</location>
        <topology evidence="1">Peripheral membrane protein</topology>
    </subcellularLocation>
</comment>
<comment type="caution">
    <text evidence="8">The sequence shown here is derived from an EMBL/GenBank/DDBJ whole genome shotgun (WGS) entry which is preliminary data.</text>
</comment>
<dbReference type="GO" id="GO:0008270">
    <property type="term" value="F:zinc ion binding"/>
    <property type="evidence" value="ECO:0007669"/>
    <property type="project" value="TreeGrafter"/>
</dbReference>
<feature type="region of interest" description="Disordered" evidence="6">
    <location>
        <begin position="266"/>
        <end position="299"/>
    </location>
</feature>
<comment type="similarity">
    <text evidence="2">Belongs to the CDIP1/LITAF family.</text>
</comment>
<protein>
    <recommendedName>
        <fullName evidence="7">LITAF domain-containing protein</fullName>
    </recommendedName>
</protein>
<dbReference type="PANTHER" id="PTHR23292:SF6">
    <property type="entry name" value="FI16602P1-RELATED"/>
    <property type="match status" value="1"/>
</dbReference>
<evidence type="ECO:0000256" key="5">
    <source>
        <dbReference type="ARBA" id="ARBA00023136"/>
    </source>
</evidence>
<accession>A0A1Q5UJF5</accession>
<dbReference type="PROSITE" id="PS51837">
    <property type="entry name" value="LITAF"/>
    <property type="match status" value="1"/>
</dbReference>
<keyword evidence="4" id="KW-0862">Zinc</keyword>
<evidence type="ECO:0000256" key="1">
    <source>
        <dbReference type="ARBA" id="ARBA00004170"/>
    </source>
</evidence>
<reference evidence="8 9" key="1">
    <citation type="submission" date="2016-10" db="EMBL/GenBank/DDBJ databases">
        <title>Genome sequence of the ascomycete fungus Penicillium subrubescens.</title>
        <authorList>
            <person name="De Vries R.P."/>
            <person name="Peng M."/>
            <person name="Dilokpimol A."/>
            <person name="Hilden K."/>
            <person name="Makela M.R."/>
            <person name="Grigoriev I."/>
            <person name="Riley R."/>
            <person name="Granchi Z."/>
        </authorList>
    </citation>
    <scope>NUCLEOTIDE SEQUENCE [LARGE SCALE GENOMIC DNA]</scope>
    <source>
        <strain evidence="8 9">CBS 132785</strain>
    </source>
</reference>
<dbReference type="InterPro" id="IPR006629">
    <property type="entry name" value="LITAF"/>
</dbReference>
<proteinExistence type="inferred from homology"/>
<name>A0A1Q5UJF5_9EURO</name>
<keyword evidence="9" id="KW-1185">Reference proteome</keyword>
<dbReference type="EMBL" id="MNBE01000183">
    <property type="protein sequence ID" value="OKP12628.1"/>
    <property type="molecule type" value="Genomic_DNA"/>
</dbReference>
<gene>
    <name evidence="8" type="ORF">PENSUB_1721</name>
</gene>
<evidence type="ECO:0000256" key="2">
    <source>
        <dbReference type="ARBA" id="ARBA00005975"/>
    </source>
</evidence>
<evidence type="ECO:0000256" key="4">
    <source>
        <dbReference type="ARBA" id="ARBA00022833"/>
    </source>
</evidence>
<dbReference type="Pfam" id="PF10601">
    <property type="entry name" value="zf-LITAF-like"/>
    <property type="match status" value="1"/>
</dbReference>
<sequence>MSNQRPDSEGESMQLPRNLRSSQLTLVGLIPVEHHHPISPQVSPMPSPAPAQFSHQTQDSIGPISPEPTGITPLSPSSEQSGTLLPTYEKSRQEHEAPIPVNNPPTAPEKAYNGQPVDQIQQQQSYFNQAQAQYPSDGKTYPGQPGPQQMQQHPQQQMYYTPYGHPSGYATAVPLHALQSAPCPVDCPACGRREMTRVEPVTGMTTHGWAAVLCFCCCLGCIPYLMSSLKDVDHYCGGCGTKLACWHNSGRIQVFQISANQMPGAHPVAQAPQAAQNGPQSPPVQSPPAQSAPPTHTYQ</sequence>
<feature type="domain" description="LITAF" evidence="7">
    <location>
        <begin position="167"/>
        <end position="248"/>
    </location>
</feature>
<feature type="region of interest" description="Disordered" evidence="6">
    <location>
        <begin position="26"/>
        <end position="113"/>
    </location>
</feature>
<dbReference type="AlphaFoldDB" id="A0A1Q5UJF5"/>
<dbReference type="STRING" id="1316194.A0A1Q5UJF5"/>
<evidence type="ECO:0000313" key="8">
    <source>
        <dbReference type="EMBL" id="OKP12628.1"/>
    </source>
</evidence>
<keyword evidence="5" id="KW-0472">Membrane</keyword>
<keyword evidence="3" id="KW-0479">Metal-binding</keyword>
<organism evidence="8 9">
    <name type="scientific">Penicillium subrubescens</name>
    <dbReference type="NCBI Taxonomy" id="1316194"/>
    <lineage>
        <taxon>Eukaryota</taxon>
        <taxon>Fungi</taxon>
        <taxon>Dikarya</taxon>
        <taxon>Ascomycota</taxon>
        <taxon>Pezizomycotina</taxon>
        <taxon>Eurotiomycetes</taxon>
        <taxon>Eurotiomycetidae</taxon>
        <taxon>Eurotiales</taxon>
        <taxon>Aspergillaceae</taxon>
        <taxon>Penicillium</taxon>
    </lineage>
</organism>
<evidence type="ECO:0000313" key="9">
    <source>
        <dbReference type="Proteomes" id="UP000186955"/>
    </source>
</evidence>
<evidence type="ECO:0000256" key="3">
    <source>
        <dbReference type="ARBA" id="ARBA00022723"/>
    </source>
</evidence>
<evidence type="ECO:0000259" key="7">
    <source>
        <dbReference type="PROSITE" id="PS51837"/>
    </source>
</evidence>
<dbReference type="InterPro" id="IPR037519">
    <property type="entry name" value="LITAF_fam"/>
</dbReference>
<feature type="compositionally biased region" description="Low complexity" evidence="6">
    <location>
        <begin position="287"/>
        <end position="299"/>
    </location>
</feature>
<dbReference type="GO" id="GO:0016020">
    <property type="term" value="C:membrane"/>
    <property type="evidence" value="ECO:0007669"/>
    <property type="project" value="UniProtKB-SubCell"/>
</dbReference>
<dbReference type="PANTHER" id="PTHR23292">
    <property type="entry name" value="LIPOPOLYSACCHARIDE-INDUCED TUMOR NECROSIS FACTOR-ALPHA FACTOR"/>
    <property type="match status" value="1"/>
</dbReference>
<feature type="compositionally biased region" description="Polar residues" evidence="6">
    <location>
        <begin position="72"/>
        <end position="84"/>
    </location>
</feature>
<dbReference type="SMART" id="SM00714">
    <property type="entry name" value="LITAF"/>
    <property type="match status" value="1"/>
</dbReference>
<evidence type="ECO:0000256" key="6">
    <source>
        <dbReference type="SAM" id="MobiDB-lite"/>
    </source>
</evidence>
<dbReference type="Proteomes" id="UP000186955">
    <property type="component" value="Unassembled WGS sequence"/>
</dbReference>
<feature type="region of interest" description="Disordered" evidence="6">
    <location>
        <begin position="1"/>
        <end position="20"/>
    </location>
</feature>
<feature type="compositionally biased region" description="Low complexity" evidence="6">
    <location>
        <begin position="266"/>
        <end position="279"/>
    </location>
</feature>